<evidence type="ECO:0000313" key="2">
    <source>
        <dbReference type="Proteomes" id="UP000183832"/>
    </source>
</evidence>
<reference evidence="1 2" key="1">
    <citation type="submission" date="2015-04" db="EMBL/GenBank/DDBJ databases">
        <authorList>
            <person name="Syromyatnikov M.Y."/>
            <person name="Popov V.N."/>
        </authorList>
    </citation>
    <scope>NUCLEOTIDE SEQUENCE [LARGE SCALE GENOMIC DNA]</scope>
</reference>
<protein>
    <submittedName>
        <fullName evidence="1">CLUMA_CG002794, isoform A</fullName>
    </submittedName>
</protein>
<gene>
    <name evidence="1" type="ORF">CLUMA_CG002794</name>
</gene>
<name>A0A1J1HL72_9DIPT</name>
<proteinExistence type="predicted"/>
<accession>A0A1J1HL72</accession>
<organism evidence="1 2">
    <name type="scientific">Clunio marinus</name>
    <dbReference type="NCBI Taxonomy" id="568069"/>
    <lineage>
        <taxon>Eukaryota</taxon>
        <taxon>Metazoa</taxon>
        <taxon>Ecdysozoa</taxon>
        <taxon>Arthropoda</taxon>
        <taxon>Hexapoda</taxon>
        <taxon>Insecta</taxon>
        <taxon>Pterygota</taxon>
        <taxon>Neoptera</taxon>
        <taxon>Endopterygota</taxon>
        <taxon>Diptera</taxon>
        <taxon>Nematocera</taxon>
        <taxon>Chironomoidea</taxon>
        <taxon>Chironomidae</taxon>
        <taxon>Clunio</taxon>
    </lineage>
</organism>
<evidence type="ECO:0000313" key="1">
    <source>
        <dbReference type="EMBL" id="CRK88807.1"/>
    </source>
</evidence>
<dbReference type="EMBL" id="CVRI01000010">
    <property type="protein sequence ID" value="CRK88807.1"/>
    <property type="molecule type" value="Genomic_DNA"/>
</dbReference>
<dbReference type="Proteomes" id="UP000183832">
    <property type="component" value="Unassembled WGS sequence"/>
</dbReference>
<keyword evidence="2" id="KW-1185">Reference proteome</keyword>
<dbReference type="AlphaFoldDB" id="A0A1J1HL72"/>
<sequence length="78" mass="9365">MKKITARIALRLQNKNLKKSKKCHWKFSFCSFHKSMIKLLAKLHSLFKLRDKLFTYMICLEPTEVYVDLTICCFYETV</sequence>